<evidence type="ECO:0000256" key="5">
    <source>
        <dbReference type="ARBA" id="ARBA00034778"/>
    </source>
</evidence>
<name>A0A4D6Y7J9_9GAMM</name>
<dbReference type="Gene3D" id="3.40.50.1000">
    <property type="entry name" value="HAD superfamily/HAD-like"/>
    <property type="match status" value="1"/>
</dbReference>
<dbReference type="InterPro" id="IPR023214">
    <property type="entry name" value="HAD_sf"/>
</dbReference>
<evidence type="ECO:0000256" key="3">
    <source>
        <dbReference type="ARBA" id="ARBA00022801"/>
    </source>
</evidence>
<evidence type="ECO:0000313" key="6">
    <source>
        <dbReference type="EMBL" id="QCI25269.1"/>
    </source>
</evidence>
<dbReference type="Gene3D" id="3.30.1240.10">
    <property type="match status" value="1"/>
</dbReference>
<dbReference type="PANTHER" id="PTHR47267">
    <property type="match status" value="1"/>
</dbReference>
<dbReference type="SUPFAM" id="SSF56784">
    <property type="entry name" value="HAD-like"/>
    <property type="match status" value="1"/>
</dbReference>
<keyword evidence="2" id="KW-0479">Metal-binding</keyword>
<evidence type="ECO:0000256" key="2">
    <source>
        <dbReference type="ARBA" id="ARBA00022723"/>
    </source>
</evidence>
<dbReference type="NCBIfam" id="TIGR00099">
    <property type="entry name" value="Cof-subfamily"/>
    <property type="match status" value="1"/>
</dbReference>
<dbReference type="InterPro" id="IPR000150">
    <property type="entry name" value="Cof"/>
</dbReference>
<comment type="similarity">
    <text evidence="5">Belongs to the HAD-like hydrolase superfamily. Cof family.</text>
</comment>
<sequence>MCLVIAVDLDGTLLSSGNKITEYTKEIIHLLIEKNFYFIFASGRHYIDVVDIRDSLEKKVFMITSNGAKIYNLDNKLIFSDNLEEDIASQLCRIKYLDAEIITQVYQKNQWYINNNEIGNQFCSALSSLRYQYFHPDNLNFKNISKVFFTSKNLKKLYILEKKIINLYGNKVHISFSVPGCLEVVSGTTSKSYGLKLISNLLGISLDHFIAFGDGMNDQDMLTIVGKAYIMKNADARLKAALPHIEIIESNNDHGVARCLNKIFLENDKYIL</sequence>
<evidence type="ECO:0000256" key="1">
    <source>
        <dbReference type="ARBA" id="ARBA00001946"/>
    </source>
</evidence>
<dbReference type="OrthoDB" id="5498330at2"/>
<dbReference type="EMBL" id="CP034855">
    <property type="protein sequence ID" value="QCI25269.1"/>
    <property type="molecule type" value="Genomic_DNA"/>
</dbReference>
<gene>
    <name evidence="6" type="ORF">D9V77_00140</name>
</gene>
<dbReference type="GO" id="GO:0000287">
    <property type="term" value="F:magnesium ion binding"/>
    <property type="evidence" value="ECO:0007669"/>
    <property type="project" value="UniProtKB-ARBA"/>
</dbReference>
<dbReference type="AlphaFoldDB" id="A0A4D6Y7J9"/>
<comment type="cofactor">
    <cofactor evidence="1">
        <name>Mg(2+)</name>
        <dbReference type="ChEBI" id="CHEBI:18420"/>
    </cofactor>
</comment>
<proteinExistence type="inferred from homology"/>
<evidence type="ECO:0000313" key="7">
    <source>
        <dbReference type="Proteomes" id="UP000298585"/>
    </source>
</evidence>
<dbReference type="InterPro" id="IPR006379">
    <property type="entry name" value="HAD-SF_hydro_IIB"/>
</dbReference>
<reference evidence="6 7" key="2">
    <citation type="submission" date="2019-05" db="EMBL/GenBank/DDBJ databases">
        <title>Genome evolution of the obligate endosymbiont Buchnera aphidicola.</title>
        <authorList>
            <person name="Moran N.A."/>
        </authorList>
    </citation>
    <scope>NUCLEOTIDE SEQUENCE [LARGE SCALE GENOMIC DNA]</scope>
    <source>
        <strain evidence="6 7">Sav</strain>
    </source>
</reference>
<dbReference type="RefSeq" id="WP_158337909.1">
    <property type="nucleotide sequence ID" value="NZ_CP034855.1"/>
</dbReference>
<keyword evidence="4" id="KW-0460">Magnesium</keyword>
<dbReference type="Proteomes" id="UP000298585">
    <property type="component" value="Chromosome"/>
</dbReference>
<dbReference type="CDD" id="cd07516">
    <property type="entry name" value="HAD_Pase"/>
    <property type="match status" value="1"/>
</dbReference>
<dbReference type="Pfam" id="PF08282">
    <property type="entry name" value="Hydrolase_3"/>
    <property type="match status" value="1"/>
</dbReference>
<keyword evidence="3 6" id="KW-0378">Hydrolase</keyword>
<dbReference type="InterPro" id="IPR036412">
    <property type="entry name" value="HAD-like_sf"/>
</dbReference>
<dbReference type="GO" id="GO:0016791">
    <property type="term" value="F:phosphatase activity"/>
    <property type="evidence" value="ECO:0007669"/>
    <property type="project" value="UniProtKB-ARBA"/>
</dbReference>
<dbReference type="PANTHER" id="PTHR47267:SF4">
    <property type="entry name" value="PYRIDOXAL PHOSPHATE PHOSPHATASE YIGL"/>
    <property type="match status" value="1"/>
</dbReference>
<dbReference type="SFLD" id="SFLDS00003">
    <property type="entry name" value="Haloacid_Dehalogenase"/>
    <property type="match status" value="1"/>
</dbReference>
<organism evidence="6 7">
    <name type="scientific">Buchnera aphidicola</name>
    <name type="common">Sitobion avenae</name>
    <dbReference type="NCBI Taxonomy" id="571428"/>
    <lineage>
        <taxon>Bacteria</taxon>
        <taxon>Pseudomonadati</taxon>
        <taxon>Pseudomonadota</taxon>
        <taxon>Gammaproteobacteria</taxon>
        <taxon>Enterobacterales</taxon>
        <taxon>Erwiniaceae</taxon>
        <taxon>Buchnera</taxon>
    </lineage>
</organism>
<dbReference type="NCBIfam" id="TIGR01484">
    <property type="entry name" value="HAD-SF-IIB"/>
    <property type="match status" value="1"/>
</dbReference>
<reference evidence="6 7" key="1">
    <citation type="submission" date="2018-12" db="EMBL/GenBank/DDBJ databases">
        <authorList>
            <person name="Chong R.A."/>
        </authorList>
    </citation>
    <scope>NUCLEOTIDE SEQUENCE [LARGE SCALE GENOMIC DNA]</scope>
    <source>
        <strain evidence="6 7">Sav</strain>
    </source>
</reference>
<accession>A0A4D6Y7J9</accession>
<evidence type="ECO:0000256" key="4">
    <source>
        <dbReference type="ARBA" id="ARBA00022842"/>
    </source>
</evidence>
<dbReference type="PROSITE" id="PS01228">
    <property type="entry name" value="COF_1"/>
    <property type="match status" value="1"/>
</dbReference>
<protein>
    <submittedName>
        <fullName evidence="6">Cof-type HAD-IIB family hydrolase</fullName>
    </submittedName>
</protein>
<dbReference type="SFLD" id="SFLDG01140">
    <property type="entry name" value="C2.B:_Phosphomannomutase_and_P"/>
    <property type="match status" value="1"/>
</dbReference>